<organism evidence="15 16">
    <name type="scientific">Toxocara canis</name>
    <name type="common">Canine roundworm</name>
    <dbReference type="NCBI Taxonomy" id="6265"/>
    <lineage>
        <taxon>Eukaryota</taxon>
        <taxon>Metazoa</taxon>
        <taxon>Ecdysozoa</taxon>
        <taxon>Nematoda</taxon>
        <taxon>Chromadorea</taxon>
        <taxon>Rhabditida</taxon>
        <taxon>Spirurina</taxon>
        <taxon>Ascaridomorpha</taxon>
        <taxon>Ascaridoidea</taxon>
        <taxon>Toxocaridae</taxon>
        <taxon>Toxocara</taxon>
    </lineage>
</organism>
<dbReference type="FunFam" id="3.40.50.2020:FF:000053">
    <property type="entry name" value="Hypoxanthine phosphoribosyltransferase"/>
    <property type="match status" value="1"/>
</dbReference>
<keyword evidence="10" id="KW-0660">Purine salvage</keyword>
<dbReference type="EMBL" id="JPKZ01000424">
    <property type="protein sequence ID" value="KHN87486.1"/>
    <property type="molecule type" value="Genomic_DNA"/>
</dbReference>
<comment type="pathway">
    <text evidence="3">Purine metabolism; IMP biosynthesis via salvage pathway; IMP from hypoxanthine: step 1/1.</text>
</comment>
<dbReference type="SUPFAM" id="SSF53271">
    <property type="entry name" value="PRTase-like"/>
    <property type="match status" value="1"/>
</dbReference>
<proteinExistence type="inferred from homology"/>
<evidence type="ECO:0000256" key="7">
    <source>
        <dbReference type="ARBA" id="ARBA00022676"/>
    </source>
</evidence>
<keyword evidence="11" id="KW-0547">Nucleotide-binding</keyword>
<dbReference type="EC" id="2.4.2.8" evidence="5"/>
<keyword evidence="7 15" id="KW-0328">Glycosyltransferase</keyword>
<dbReference type="InterPro" id="IPR000836">
    <property type="entry name" value="PRTase_dom"/>
</dbReference>
<dbReference type="STRING" id="6265.A0A0B2VVB2"/>
<dbReference type="OrthoDB" id="9449045at2759"/>
<evidence type="ECO:0000256" key="13">
    <source>
        <dbReference type="SAM" id="MobiDB-lite"/>
    </source>
</evidence>
<evidence type="ECO:0000256" key="11">
    <source>
        <dbReference type="ARBA" id="ARBA00022741"/>
    </source>
</evidence>
<name>A0A0B2VVB2_TOXCA</name>
<evidence type="ECO:0000313" key="15">
    <source>
        <dbReference type="EMBL" id="KHN87486.1"/>
    </source>
</evidence>
<dbReference type="NCBIfam" id="TIGR01203">
    <property type="entry name" value="HGPRTase"/>
    <property type="match status" value="1"/>
</dbReference>
<dbReference type="CDD" id="cd06223">
    <property type="entry name" value="PRTases_typeI"/>
    <property type="match status" value="1"/>
</dbReference>
<dbReference type="GO" id="GO:0000287">
    <property type="term" value="F:magnesium ion binding"/>
    <property type="evidence" value="ECO:0007669"/>
    <property type="project" value="TreeGrafter"/>
</dbReference>
<feature type="domain" description="Phosphoribosyltransferase" evidence="14">
    <location>
        <begin position="42"/>
        <end position="193"/>
    </location>
</feature>
<keyword evidence="9" id="KW-0479">Metal-binding</keyword>
<dbReference type="Proteomes" id="UP000031036">
    <property type="component" value="Unassembled WGS sequence"/>
</dbReference>
<evidence type="ECO:0000256" key="2">
    <source>
        <dbReference type="ARBA" id="ARBA00004496"/>
    </source>
</evidence>
<dbReference type="Pfam" id="PF07406">
    <property type="entry name" value="NICE-3"/>
    <property type="match status" value="1"/>
</dbReference>
<gene>
    <name evidence="15" type="primary">HPRT1</name>
    <name evidence="15" type="ORF">Tcan_08946</name>
</gene>
<dbReference type="InterPro" id="IPR010876">
    <property type="entry name" value="C1orf43"/>
</dbReference>
<dbReference type="PANTHER" id="PTHR43340:SF1">
    <property type="entry name" value="HYPOXANTHINE PHOSPHORIBOSYLTRANSFERASE"/>
    <property type="match status" value="1"/>
</dbReference>
<evidence type="ECO:0000313" key="16">
    <source>
        <dbReference type="Proteomes" id="UP000031036"/>
    </source>
</evidence>
<dbReference type="InterPro" id="IPR050408">
    <property type="entry name" value="HGPRT"/>
</dbReference>
<keyword evidence="12" id="KW-0460">Magnesium</keyword>
<dbReference type="GO" id="GO:0006166">
    <property type="term" value="P:purine ribonucleoside salvage"/>
    <property type="evidence" value="ECO:0007669"/>
    <property type="project" value="UniProtKB-KW"/>
</dbReference>
<protein>
    <recommendedName>
        <fullName evidence="5">hypoxanthine phosphoribosyltransferase</fullName>
        <ecNumber evidence="5">2.4.2.8</ecNumber>
    </recommendedName>
</protein>
<comment type="similarity">
    <text evidence="4">Belongs to the purine/pyrimidine phosphoribosyltransferase family.</text>
</comment>
<comment type="caution">
    <text evidence="15">The sequence shown here is derived from an EMBL/GenBank/DDBJ whole genome shotgun (WGS) entry which is preliminary data.</text>
</comment>
<accession>A0A0B2VVB2</accession>
<dbReference type="GO" id="GO:0000166">
    <property type="term" value="F:nucleotide binding"/>
    <property type="evidence" value="ECO:0007669"/>
    <property type="project" value="UniProtKB-KW"/>
</dbReference>
<evidence type="ECO:0000256" key="12">
    <source>
        <dbReference type="ARBA" id="ARBA00022842"/>
    </source>
</evidence>
<evidence type="ECO:0000256" key="9">
    <source>
        <dbReference type="ARBA" id="ARBA00022723"/>
    </source>
</evidence>
<evidence type="ECO:0000256" key="6">
    <source>
        <dbReference type="ARBA" id="ARBA00022490"/>
    </source>
</evidence>
<evidence type="ECO:0000256" key="4">
    <source>
        <dbReference type="ARBA" id="ARBA00008391"/>
    </source>
</evidence>
<dbReference type="Gene3D" id="3.40.50.2020">
    <property type="match status" value="1"/>
</dbReference>
<evidence type="ECO:0000256" key="1">
    <source>
        <dbReference type="ARBA" id="ARBA00001946"/>
    </source>
</evidence>
<reference evidence="15 16" key="1">
    <citation type="submission" date="2014-11" db="EMBL/GenBank/DDBJ databases">
        <title>Genetic blueprint of the zoonotic pathogen Toxocara canis.</title>
        <authorList>
            <person name="Zhu X.-Q."/>
            <person name="Korhonen P.K."/>
            <person name="Cai H."/>
            <person name="Young N.D."/>
            <person name="Nejsum P."/>
            <person name="von Samson-Himmelstjerna G."/>
            <person name="Boag P.R."/>
            <person name="Tan P."/>
            <person name="Li Q."/>
            <person name="Min J."/>
            <person name="Yang Y."/>
            <person name="Wang X."/>
            <person name="Fang X."/>
            <person name="Hall R.S."/>
            <person name="Hofmann A."/>
            <person name="Sternberg P.W."/>
            <person name="Jex A.R."/>
            <person name="Gasser R.B."/>
        </authorList>
    </citation>
    <scope>NUCLEOTIDE SEQUENCE [LARGE SCALE GENOMIC DNA]</scope>
    <source>
        <strain evidence="15">PN_DK_2014</strain>
    </source>
</reference>
<keyword evidence="16" id="KW-1185">Reference proteome</keyword>
<dbReference type="InterPro" id="IPR029057">
    <property type="entry name" value="PRTase-like"/>
</dbReference>
<dbReference type="GO" id="GO:0046100">
    <property type="term" value="P:hypoxanthine metabolic process"/>
    <property type="evidence" value="ECO:0007669"/>
    <property type="project" value="TreeGrafter"/>
</dbReference>
<evidence type="ECO:0000256" key="8">
    <source>
        <dbReference type="ARBA" id="ARBA00022679"/>
    </source>
</evidence>
<dbReference type="GO" id="GO:0032263">
    <property type="term" value="P:GMP salvage"/>
    <property type="evidence" value="ECO:0007669"/>
    <property type="project" value="TreeGrafter"/>
</dbReference>
<evidence type="ECO:0000256" key="10">
    <source>
        <dbReference type="ARBA" id="ARBA00022726"/>
    </source>
</evidence>
<dbReference type="GO" id="GO:0004422">
    <property type="term" value="F:hypoxanthine phosphoribosyltransferase activity"/>
    <property type="evidence" value="ECO:0007669"/>
    <property type="project" value="InterPro"/>
</dbReference>
<evidence type="ECO:0000259" key="14">
    <source>
        <dbReference type="Pfam" id="PF00156"/>
    </source>
</evidence>
<evidence type="ECO:0000256" key="3">
    <source>
        <dbReference type="ARBA" id="ARBA00004669"/>
    </source>
</evidence>
<evidence type="ECO:0000256" key="5">
    <source>
        <dbReference type="ARBA" id="ARBA00011895"/>
    </source>
</evidence>
<sequence length="496" mass="55534">MGPPTKTCISIPDDMEFKLESFLIPHCYHGDLSSVIIPKGLISDRVKRLAQEIHETIGDQPLVMLCILKGSYRFFTALVDELTIARGQCSHPLVVDFIRVKSYADSARTGTLEVIGLASLDELKGKNVLIVEDIVDSGQTLARLMRTLDKLGVKQKWTALLLSKRVQRQEEVKEDFVAFDIPDKFIVGYGLDYNQKFRDLSHICMMSEAGIARNFVNKGNFNEPIVPVVRALRVMIIDGYSILFLFTASLLSHRNEVLKRIELVRQFQLLRAPKFTEIGTIAEHRQLEFINADLVRIAGESTYSYLSRMRRIALPTLSETLIERLGFLAEHCRFRHQPFGEAELAELRTLIKDVVRILNTEQERLSALQLKPSDASSGVGPALSASLHSISKRLSTGESKQQVRKRNAGDAPKKTEKKSRALAGRDSVNKQSAIRAPWRVCEEYELPLLQAHGQCTRHQQEVAPLRSTTGTSRAAASDISRGVPAERAALIPPSRS</sequence>
<dbReference type="PANTHER" id="PTHR43340">
    <property type="entry name" value="HYPOXANTHINE-GUANINE PHOSPHORIBOSYLTRANSFERASE"/>
    <property type="match status" value="1"/>
</dbReference>
<keyword evidence="8 15" id="KW-0808">Transferase</keyword>
<keyword evidence="6" id="KW-0963">Cytoplasm</keyword>
<feature type="region of interest" description="Disordered" evidence="13">
    <location>
        <begin position="394"/>
        <end position="428"/>
    </location>
</feature>
<dbReference type="Pfam" id="PF00156">
    <property type="entry name" value="Pribosyltran"/>
    <property type="match status" value="1"/>
</dbReference>
<comment type="subcellular location">
    <subcellularLocation>
        <location evidence="2">Cytoplasm</location>
    </subcellularLocation>
</comment>
<dbReference type="InterPro" id="IPR005904">
    <property type="entry name" value="Hxn_phspho_trans"/>
</dbReference>
<dbReference type="GO" id="GO:0032264">
    <property type="term" value="P:IMP salvage"/>
    <property type="evidence" value="ECO:0007669"/>
    <property type="project" value="TreeGrafter"/>
</dbReference>
<comment type="cofactor">
    <cofactor evidence="1">
        <name>Mg(2+)</name>
        <dbReference type="ChEBI" id="CHEBI:18420"/>
    </cofactor>
</comment>
<dbReference type="GO" id="GO:0006178">
    <property type="term" value="P:guanine salvage"/>
    <property type="evidence" value="ECO:0007669"/>
    <property type="project" value="TreeGrafter"/>
</dbReference>
<dbReference type="AlphaFoldDB" id="A0A0B2VVB2"/>
<dbReference type="GO" id="GO:0005829">
    <property type="term" value="C:cytosol"/>
    <property type="evidence" value="ECO:0007669"/>
    <property type="project" value="TreeGrafter"/>
</dbReference>
<feature type="region of interest" description="Disordered" evidence="13">
    <location>
        <begin position="460"/>
        <end position="496"/>
    </location>
</feature>